<dbReference type="EMBL" id="CAEZVT010000040">
    <property type="protein sequence ID" value="CAB4634213.1"/>
    <property type="molecule type" value="Genomic_DNA"/>
</dbReference>
<keyword evidence="1" id="KW-0472">Membrane</keyword>
<evidence type="ECO:0000256" key="1">
    <source>
        <dbReference type="SAM" id="Phobius"/>
    </source>
</evidence>
<gene>
    <name evidence="2" type="ORF">UFOPK2131_00492</name>
</gene>
<protein>
    <submittedName>
        <fullName evidence="2">Unannotated protein</fullName>
    </submittedName>
</protein>
<proteinExistence type="predicted"/>
<organism evidence="2">
    <name type="scientific">freshwater metagenome</name>
    <dbReference type="NCBI Taxonomy" id="449393"/>
    <lineage>
        <taxon>unclassified sequences</taxon>
        <taxon>metagenomes</taxon>
        <taxon>ecological metagenomes</taxon>
    </lineage>
</organism>
<reference evidence="2" key="1">
    <citation type="submission" date="2020-05" db="EMBL/GenBank/DDBJ databases">
        <authorList>
            <person name="Chiriac C."/>
            <person name="Salcher M."/>
            <person name="Ghai R."/>
            <person name="Kavagutti S V."/>
        </authorList>
    </citation>
    <scope>NUCLEOTIDE SEQUENCE</scope>
</reference>
<name>A0A6J6JCR2_9ZZZZ</name>
<keyword evidence="1" id="KW-0812">Transmembrane</keyword>
<accession>A0A6J6JCR2</accession>
<keyword evidence="1" id="KW-1133">Transmembrane helix</keyword>
<feature type="transmembrane region" description="Helical" evidence="1">
    <location>
        <begin position="20"/>
        <end position="39"/>
    </location>
</feature>
<dbReference type="AlphaFoldDB" id="A0A6J6JCR2"/>
<feature type="transmembrane region" description="Helical" evidence="1">
    <location>
        <begin position="45"/>
        <end position="68"/>
    </location>
</feature>
<evidence type="ECO:0000313" key="2">
    <source>
        <dbReference type="EMBL" id="CAB4634213.1"/>
    </source>
</evidence>
<sequence length="86" mass="8924">MSQNPTVSSEEVSIRRAPKYLAFSLTGFFLGAVIAFLAGLGTAEFAGLLVAFGGIFGGGIGILAALLFDVFLRGRGSKLQATKIVE</sequence>